<evidence type="ECO:0000313" key="19">
    <source>
        <dbReference type="Proteomes" id="UP001140949"/>
    </source>
</evidence>
<evidence type="ECO:0000256" key="6">
    <source>
        <dbReference type="ARBA" id="ARBA00022737"/>
    </source>
</evidence>
<evidence type="ECO:0000256" key="8">
    <source>
        <dbReference type="ARBA" id="ARBA00022840"/>
    </source>
</evidence>
<keyword evidence="5 16" id="KW-0732">Signal</keyword>
<dbReference type="SMART" id="SM00369">
    <property type="entry name" value="LRR_TYP"/>
    <property type="match status" value="2"/>
</dbReference>
<evidence type="ECO:0000256" key="4">
    <source>
        <dbReference type="ARBA" id="ARBA00022692"/>
    </source>
</evidence>
<dbReference type="PANTHER" id="PTHR48010">
    <property type="entry name" value="OS05G0588300 PROTEIN"/>
    <property type="match status" value="1"/>
</dbReference>
<comment type="similarity">
    <text evidence="12">Belongs to the protein kinase superfamily.</text>
</comment>
<reference evidence="18" key="1">
    <citation type="journal article" date="2023" name="GigaByte">
        <title>Genome assembly of the bearded iris, Iris pallida Lam.</title>
        <authorList>
            <person name="Bruccoleri R.E."/>
            <person name="Oakeley E.J."/>
            <person name="Faust A.M.E."/>
            <person name="Altorfer M."/>
            <person name="Dessus-Babus S."/>
            <person name="Burckhardt D."/>
            <person name="Oertli M."/>
            <person name="Naumann U."/>
            <person name="Petersen F."/>
            <person name="Wong J."/>
        </authorList>
    </citation>
    <scope>NUCLEOTIDE SEQUENCE</scope>
    <source>
        <strain evidence="18">GSM-AAB239-AS_SAM_17_03QT</strain>
    </source>
</reference>
<feature type="domain" description="Protein kinase" evidence="17">
    <location>
        <begin position="351"/>
        <end position="626"/>
    </location>
</feature>
<keyword evidence="18" id="KW-0418">Kinase</keyword>
<evidence type="ECO:0000313" key="18">
    <source>
        <dbReference type="EMBL" id="KAJ6810811.1"/>
    </source>
</evidence>
<feature type="chain" id="PRO_5043410773" evidence="16">
    <location>
        <begin position="31"/>
        <end position="646"/>
    </location>
</feature>
<protein>
    <submittedName>
        <fullName evidence="18">Inactive receptor kinase</fullName>
    </submittedName>
</protein>
<dbReference type="SUPFAM" id="SSF56112">
    <property type="entry name" value="Protein kinase-like (PK-like)"/>
    <property type="match status" value="1"/>
</dbReference>
<keyword evidence="4 15" id="KW-0812">Transmembrane</keyword>
<keyword evidence="8 13" id="KW-0067">ATP-binding</keyword>
<comment type="subcellular location">
    <subcellularLocation>
        <location evidence="1">Cell membrane</location>
        <topology evidence="1">Single-pass membrane protein</topology>
    </subcellularLocation>
</comment>
<comment type="caution">
    <text evidence="18">The sequence shown here is derived from an EMBL/GenBank/DDBJ whole genome shotgun (WGS) entry which is preliminary data.</text>
</comment>
<keyword evidence="6" id="KW-0677">Repeat</keyword>
<sequence>MDHLKLKCFLLASSQYFLLLLLFFPSPATSDLNSDKQALLAFANSVRHGPKLNWKSNTPVCSSWVGVTCTADQTHVVTLRLPGVGLSGAIPPNTLGKLDHLQVLSLRSNRLTGNLLAEVTSLPALQHLHLQHNALSGELPTSLSPGLCALDLSYNSFSGEIPAAIQNLSQLMVLNLQNNSLSGFIPDLKLPKLRYLNFSYNDLNGPIPFSLQKLPNDSFIGNFQLCGPPLPECSVVLPSPSPSAPPLSPRPMFPRDNSKSKAKKLGTRMIIVVAVGVLTLLLLFSIILVLCISKKKKVGEGSEVSNSKGFAVVRSDKPKEDFSSGVQMAEKNKLVFFDGCSYNFDLEDLLRSSAEVLGKGSYGTAYKAGLEDGMMVVVKRLKEVVAGKKEFEQQMEIIGRAGQHQNLLPIRAYYYSKDEKLLVYDYVPAGSFSARLHGSRQGTGRTPLDWGSRIKILLGAAKGILPIHLEGGGKLAHGNIKSSNILLAQDLSAFLCDFGLTPLMNPPSSTSSRVAVGYRAPEFIETRKATFKTDVYSFGVLLLETLTGKSPVQAPGYDDVVDLPRWVHSVVREEWTAEVFDMELIGYHNIEEEMLQMLQIGMACVSRAPEQRPTMEEVVRMIQEVRRSESESRQSSETKGSDVEYV</sequence>
<evidence type="ECO:0000259" key="17">
    <source>
        <dbReference type="PROSITE" id="PS50011"/>
    </source>
</evidence>
<evidence type="ECO:0000256" key="2">
    <source>
        <dbReference type="ARBA" id="ARBA00022553"/>
    </source>
</evidence>
<dbReference type="PANTHER" id="PTHR48010:SF59">
    <property type="entry name" value="PROTEIN KINASE DOMAIN-CONTAINING PROTEIN"/>
    <property type="match status" value="1"/>
</dbReference>
<dbReference type="FunFam" id="3.80.10.10:FF:000731">
    <property type="entry name" value="Leucine-rich repeat receptor-like protein kinase"/>
    <property type="match status" value="1"/>
</dbReference>
<dbReference type="InterPro" id="IPR050994">
    <property type="entry name" value="At_inactive_RLKs"/>
</dbReference>
<evidence type="ECO:0000256" key="1">
    <source>
        <dbReference type="ARBA" id="ARBA00004162"/>
    </source>
</evidence>
<evidence type="ECO:0000256" key="10">
    <source>
        <dbReference type="ARBA" id="ARBA00023136"/>
    </source>
</evidence>
<keyword evidence="9 15" id="KW-1133">Transmembrane helix</keyword>
<evidence type="ECO:0000256" key="16">
    <source>
        <dbReference type="SAM" id="SignalP"/>
    </source>
</evidence>
<evidence type="ECO:0000256" key="15">
    <source>
        <dbReference type="SAM" id="Phobius"/>
    </source>
</evidence>
<reference evidence="18" key="2">
    <citation type="submission" date="2023-04" db="EMBL/GenBank/DDBJ databases">
        <authorList>
            <person name="Bruccoleri R.E."/>
            <person name="Oakeley E.J."/>
            <person name="Faust A.-M."/>
            <person name="Dessus-Babus S."/>
            <person name="Altorfer M."/>
            <person name="Burckhardt D."/>
            <person name="Oertli M."/>
            <person name="Naumann U."/>
            <person name="Petersen F."/>
            <person name="Wong J."/>
        </authorList>
    </citation>
    <scope>NUCLEOTIDE SEQUENCE</scope>
    <source>
        <strain evidence="18">GSM-AAB239-AS_SAM_17_03QT</strain>
        <tissue evidence="18">Leaf</tissue>
    </source>
</reference>
<dbReference type="EMBL" id="JANAVB010032220">
    <property type="protein sequence ID" value="KAJ6810811.1"/>
    <property type="molecule type" value="Genomic_DNA"/>
</dbReference>
<dbReference type="Gene3D" id="3.80.10.10">
    <property type="entry name" value="Ribonuclease Inhibitor"/>
    <property type="match status" value="2"/>
</dbReference>
<keyword evidence="3" id="KW-0433">Leucine-rich repeat</keyword>
<dbReference type="Pfam" id="PF08263">
    <property type="entry name" value="LRRNT_2"/>
    <property type="match status" value="1"/>
</dbReference>
<dbReference type="PROSITE" id="PS50011">
    <property type="entry name" value="PROTEIN_KINASE_DOM"/>
    <property type="match status" value="1"/>
</dbReference>
<feature type="region of interest" description="Disordered" evidence="14">
    <location>
        <begin position="625"/>
        <end position="646"/>
    </location>
</feature>
<evidence type="ECO:0000256" key="11">
    <source>
        <dbReference type="ARBA" id="ARBA00023170"/>
    </source>
</evidence>
<dbReference type="InterPro" id="IPR017441">
    <property type="entry name" value="Protein_kinase_ATP_BS"/>
</dbReference>
<dbReference type="GO" id="GO:0005524">
    <property type="term" value="F:ATP binding"/>
    <property type="evidence" value="ECO:0007669"/>
    <property type="project" value="UniProtKB-UniRule"/>
</dbReference>
<evidence type="ECO:0000256" key="5">
    <source>
        <dbReference type="ARBA" id="ARBA00022729"/>
    </source>
</evidence>
<dbReference type="Proteomes" id="UP001140949">
    <property type="component" value="Unassembled WGS sequence"/>
</dbReference>
<evidence type="ECO:0000256" key="13">
    <source>
        <dbReference type="PROSITE-ProRule" id="PRU10141"/>
    </source>
</evidence>
<dbReference type="InterPro" id="IPR013210">
    <property type="entry name" value="LRR_N_plant-typ"/>
</dbReference>
<feature type="binding site" evidence="13">
    <location>
        <position position="388"/>
    </location>
    <ligand>
        <name>ATP</name>
        <dbReference type="ChEBI" id="CHEBI:30616"/>
    </ligand>
</feature>
<proteinExistence type="inferred from homology"/>
<keyword evidence="19" id="KW-1185">Reference proteome</keyword>
<accession>A0AAX6F3Z2</accession>
<name>A0AAX6F3Z2_IRIPA</name>
<dbReference type="PROSITE" id="PS00107">
    <property type="entry name" value="PROTEIN_KINASE_ATP"/>
    <property type="match status" value="1"/>
</dbReference>
<dbReference type="FunFam" id="3.80.10.10:FF:000129">
    <property type="entry name" value="Leucine-rich repeat receptor-like kinase"/>
    <property type="match status" value="1"/>
</dbReference>
<keyword evidence="18" id="KW-0808">Transferase</keyword>
<keyword evidence="11 18" id="KW-0675">Receptor</keyword>
<evidence type="ECO:0000256" key="12">
    <source>
        <dbReference type="ARBA" id="ARBA00038349"/>
    </source>
</evidence>
<dbReference type="CDD" id="cd14066">
    <property type="entry name" value="STKc_IRAK"/>
    <property type="match status" value="1"/>
</dbReference>
<dbReference type="Pfam" id="PF13855">
    <property type="entry name" value="LRR_8"/>
    <property type="match status" value="2"/>
</dbReference>
<dbReference type="FunFam" id="1.10.510.10:FF:000095">
    <property type="entry name" value="protein STRUBBELIG-RECEPTOR FAMILY 8"/>
    <property type="match status" value="1"/>
</dbReference>
<dbReference type="AlphaFoldDB" id="A0AAX6F3Z2"/>
<dbReference type="Pfam" id="PF00069">
    <property type="entry name" value="Pkinase"/>
    <property type="match status" value="1"/>
</dbReference>
<keyword evidence="2" id="KW-0597">Phosphoprotein</keyword>
<dbReference type="InterPro" id="IPR032675">
    <property type="entry name" value="LRR_dom_sf"/>
</dbReference>
<gene>
    <name evidence="18" type="ORF">M6B38_104780</name>
</gene>
<dbReference type="FunFam" id="3.30.200.20:FF:000307">
    <property type="entry name" value="pollen receptor-like kinase 1"/>
    <property type="match status" value="1"/>
</dbReference>
<dbReference type="GO" id="GO:0005886">
    <property type="term" value="C:plasma membrane"/>
    <property type="evidence" value="ECO:0007669"/>
    <property type="project" value="UniProtKB-SubCell"/>
</dbReference>
<evidence type="ECO:0000256" key="14">
    <source>
        <dbReference type="SAM" id="MobiDB-lite"/>
    </source>
</evidence>
<dbReference type="Gene3D" id="3.30.200.20">
    <property type="entry name" value="Phosphorylase Kinase, domain 1"/>
    <property type="match status" value="1"/>
</dbReference>
<organism evidence="18 19">
    <name type="scientific">Iris pallida</name>
    <name type="common">Sweet iris</name>
    <dbReference type="NCBI Taxonomy" id="29817"/>
    <lineage>
        <taxon>Eukaryota</taxon>
        <taxon>Viridiplantae</taxon>
        <taxon>Streptophyta</taxon>
        <taxon>Embryophyta</taxon>
        <taxon>Tracheophyta</taxon>
        <taxon>Spermatophyta</taxon>
        <taxon>Magnoliopsida</taxon>
        <taxon>Liliopsida</taxon>
        <taxon>Asparagales</taxon>
        <taxon>Iridaceae</taxon>
        <taxon>Iridoideae</taxon>
        <taxon>Irideae</taxon>
        <taxon>Iris</taxon>
    </lineage>
</organism>
<dbReference type="InterPro" id="IPR001611">
    <property type="entry name" value="Leu-rich_rpt"/>
</dbReference>
<keyword evidence="7 13" id="KW-0547">Nucleotide-binding</keyword>
<evidence type="ECO:0000256" key="9">
    <source>
        <dbReference type="ARBA" id="ARBA00022989"/>
    </source>
</evidence>
<dbReference type="InterPro" id="IPR011009">
    <property type="entry name" value="Kinase-like_dom_sf"/>
</dbReference>
<feature type="transmembrane region" description="Helical" evidence="15">
    <location>
        <begin position="269"/>
        <end position="292"/>
    </location>
</feature>
<dbReference type="SUPFAM" id="SSF52058">
    <property type="entry name" value="L domain-like"/>
    <property type="match status" value="1"/>
</dbReference>
<dbReference type="InterPro" id="IPR000719">
    <property type="entry name" value="Prot_kinase_dom"/>
</dbReference>
<dbReference type="GO" id="GO:0004672">
    <property type="term" value="F:protein kinase activity"/>
    <property type="evidence" value="ECO:0007669"/>
    <property type="project" value="InterPro"/>
</dbReference>
<feature type="signal peptide" evidence="16">
    <location>
        <begin position="1"/>
        <end position="30"/>
    </location>
</feature>
<evidence type="ECO:0000256" key="7">
    <source>
        <dbReference type="ARBA" id="ARBA00022741"/>
    </source>
</evidence>
<dbReference type="Gene3D" id="1.10.510.10">
    <property type="entry name" value="Transferase(Phosphotransferase) domain 1"/>
    <property type="match status" value="1"/>
</dbReference>
<keyword evidence="10 15" id="KW-0472">Membrane</keyword>
<evidence type="ECO:0000256" key="3">
    <source>
        <dbReference type="ARBA" id="ARBA00022614"/>
    </source>
</evidence>
<dbReference type="InterPro" id="IPR003591">
    <property type="entry name" value="Leu-rich_rpt_typical-subtyp"/>
</dbReference>